<dbReference type="Gene3D" id="3.30.70.330">
    <property type="match status" value="2"/>
</dbReference>
<dbReference type="FunFam" id="3.30.70.330:FF:000051">
    <property type="entry name" value="Heterogeneous nuclear ribonucleoprotein 1"/>
    <property type="match status" value="1"/>
</dbReference>
<evidence type="ECO:0000256" key="2">
    <source>
        <dbReference type="SAM" id="MobiDB-lite"/>
    </source>
</evidence>
<dbReference type="PANTHER" id="PTHR48035">
    <property type="entry name" value="HETEROGENEOUS NUCLEAR RIBONUCLEOPROTEIN 1"/>
    <property type="match status" value="1"/>
</dbReference>
<dbReference type="PROSITE" id="PS50102">
    <property type="entry name" value="RRM"/>
    <property type="match status" value="2"/>
</dbReference>
<dbReference type="SUPFAM" id="SSF54928">
    <property type="entry name" value="RNA-binding domain, RBD"/>
    <property type="match status" value="2"/>
</dbReference>
<reference evidence="4" key="1">
    <citation type="submission" date="2020-07" db="EMBL/GenBank/DDBJ databases">
        <title>Ethylene signaling mediates host invasion by parasitic plants.</title>
        <authorList>
            <person name="Yoshida S."/>
        </authorList>
    </citation>
    <scope>NUCLEOTIDE SEQUENCE</scope>
    <source>
        <strain evidence="4">Okayama</strain>
    </source>
</reference>
<keyword evidence="4" id="KW-0687">Ribonucleoprotein</keyword>
<feature type="compositionally biased region" description="Gly residues" evidence="2">
    <location>
        <begin position="190"/>
        <end position="202"/>
    </location>
</feature>
<comment type="caution">
    <text evidence="4">The sequence shown here is derived from an EMBL/GenBank/DDBJ whole genome shotgun (WGS) entry which is preliminary data.</text>
</comment>
<dbReference type="GO" id="GO:1990904">
    <property type="term" value="C:ribonucleoprotein complex"/>
    <property type="evidence" value="ECO:0007669"/>
    <property type="project" value="UniProtKB-KW"/>
</dbReference>
<gene>
    <name evidence="4" type="ORF">PHJA_000483600</name>
</gene>
<evidence type="ECO:0000313" key="4">
    <source>
        <dbReference type="EMBL" id="GFP83402.1"/>
    </source>
</evidence>
<dbReference type="InterPro" id="IPR012677">
    <property type="entry name" value="Nucleotide-bd_a/b_plait_sf"/>
</dbReference>
<keyword evidence="5" id="KW-1185">Reference proteome</keyword>
<dbReference type="Pfam" id="PF00076">
    <property type="entry name" value="RRM_1"/>
    <property type="match status" value="2"/>
</dbReference>
<dbReference type="Proteomes" id="UP000653305">
    <property type="component" value="Unassembled WGS sequence"/>
</dbReference>
<protein>
    <submittedName>
        <fullName evidence="4">Heterogeneous nuclear ribonucleoprotein 1</fullName>
    </submittedName>
</protein>
<dbReference type="CDD" id="cd12330">
    <property type="entry name" value="RRM2_Hrp1p"/>
    <property type="match status" value="1"/>
</dbReference>
<dbReference type="CDD" id="cd12325">
    <property type="entry name" value="RRM1_hnRNPA_hnRNPD_like"/>
    <property type="match status" value="1"/>
</dbReference>
<dbReference type="GO" id="GO:0003723">
    <property type="term" value="F:RNA binding"/>
    <property type="evidence" value="ECO:0007669"/>
    <property type="project" value="UniProtKB-UniRule"/>
</dbReference>
<name>A0A830BBH9_9LAMI</name>
<dbReference type="InterPro" id="IPR053260">
    <property type="entry name" value="hnRNP"/>
</dbReference>
<evidence type="ECO:0000259" key="3">
    <source>
        <dbReference type="PROSITE" id="PS50102"/>
    </source>
</evidence>
<dbReference type="SMART" id="SM00360">
    <property type="entry name" value="RRM"/>
    <property type="match status" value="2"/>
</dbReference>
<dbReference type="AlphaFoldDB" id="A0A830BBH9"/>
<feature type="domain" description="RRM" evidence="3">
    <location>
        <begin position="6"/>
        <end position="82"/>
    </location>
</feature>
<sequence length="452" mass="45068">MDSDQGKLFIGGISWETDEEKLKSYFQGYGEVLQAVVMRDKLTGKPRGFGFVVFADPSVLDAVVQDRHVIDGRTVEAKKALSRDEQVSKVGNSGGSRNFGGGGDARTKKIFVGGLPPTLNEDGFRQYFEAYGMVTDVVIMYDQQTNRPRGFGFISFDSEEAVDRVLHKTFHDLSGKQVEVKRATPKDSNSGGGGARSGGGQGYVSSIGNSRGYGNPNAPNPAAYGGPQNAQRNMWGSQVASGYNGGAGTGQSPGGASGYGNQGYGYGGIDGAYGNQGSYGGAVGGRAGSAAGGGYGNPNAPNAAGYGAAANAQRNSWGSQAASGYGYGGSQWGTVGGGAAGAVSGGAGTGQSPSGASGYGNQGYGYGGYGGNEGGYGNQGAAYGAVGGRGGSGPNGAGVDQAGSGYMGGGYGDTSGGGNAGYGNAGWRSDASQPSVNYSGGYGGGSARQAQQ</sequence>
<proteinExistence type="predicted"/>
<evidence type="ECO:0000313" key="5">
    <source>
        <dbReference type="Proteomes" id="UP000653305"/>
    </source>
</evidence>
<feature type="compositionally biased region" description="Low complexity" evidence="2">
    <location>
        <begin position="212"/>
        <end position="230"/>
    </location>
</feature>
<evidence type="ECO:0000256" key="1">
    <source>
        <dbReference type="PROSITE-ProRule" id="PRU00176"/>
    </source>
</evidence>
<feature type="region of interest" description="Disordered" evidence="2">
    <location>
        <begin position="418"/>
        <end position="452"/>
    </location>
</feature>
<dbReference type="InterPro" id="IPR000504">
    <property type="entry name" value="RRM_dom"/>
</dbReference>
<feature type="region of interest" description="Disordered" evidence="2">
    <location>
        <begin position="177"/>
        <end position="233"/>
    </location>
</feature>
<organism evidence="4 5">
    <name type="scientific">Phtheirospermum japonicum</name>
    <dbReference type="NCBI Taxonomy" id="374723"/>
    <lineage>
        <taxon>Eukaryota</taxon>
        <taxon>Viridiplantae</taxon>
        <taxon>Streptophyta</taxon>
        <taxon>Embryophyta</taxon>
        <taxon>Tracheophyta</taxon>
        <taxon>Spermatophyta</taxon>
        <taxon>Magnoliopsida</taxon>
        <taxon>eudicotyledons</taxon>
        <taxon>Gunneridae</taxon>
        <taxon>Pentapetalae</taxon>
        <taxon>asterids</taxon>
        <taxon>lamiids</taxon>
        <taxon>Lamiales</taxon>
        <taxon>Orobanchaceae</taxon>
        <taxon>Orobanchaceae incertae sedis</taxon>
        <taxon>Phtheirospermum</taxon>
    </lineage>
</organism>
<dbReference type="OrthoDB" id="1875751at2759"/>
<feature type="domain" description="RRM" evidence="3">
    <location>
        <begin position="108"/>
        <end position="185"/>
    </location>
</feature>
<dbReference type="EMBL" id="BMAC01000063">
    <property type="protein sequence ID" value="GFP83402.1"/>
    <property type="molecule type" value="Genomic_DNA"/>
</dbReference>
<keyword evidence="1" id="KW-0694">RNA-binding</keyword>
<dbReference type="PANTHER" id="PTHR48035:SF2">
    <property type="entry name" value="RNA-BINDING REGION RNP-1 DOMAIN-CONTAINING PROTEIN"/>
    <property type="match status" value="1"/>
</dbReference>
<dbReference type="InterPro" id="IPR035979">
    <property type="entry name" value="RBD_domain_sf"/>
</dbReference>
<accession>A0A830BBH9</accession>